<evidence type="ECO:0000256" key="1">
    <source>
        <dbReference type="ARBA" id="ARBA00004123"/>
    </source>
</evidence>
<keyword evidence="7 9" id="KW-0539">Nucleus</keyword>
<dbReference type="PROSITE" id="PS50071">
    <property type="entry name" value="HOMEOBOX_2"/>
    <property type="match status" value="1"/>
</dbReference>
<feature type="compositionally biased region" description="Basic and acidic residues" evidence="11">
    <location>
        <begin position="236"/>
        <end position="254"/>
    </location>
</feature>
<dbReference type="Gene3D" id="1.10.10.60">
    <property type="entry name" value="Homeodomain-like"/>
    <property type="match status" value="1"/>
</dbReference>
<dbReference type="GO" id="GO:0003700">
    <property type="term" value="F:DNA-binding transcription factor activity"/>
    <property type="evidence" value="ECO:0007669"/>
    <property type="project" value="InterPro"/>
</dbReference>
<evidence type="ECO:0000256" key="2">
    <source>
        <dbReference type="ARBA" id="ARBA00022473"/>
    </source>
</evidence>
<feature type="domain" description="Homeobox" evidence="12">
    <location>
        <begin position="8"/>
        <end position="73"/>
    </location>
</feature>
<dbReference type="FunFam" id="1.10.10.60:FF:000146">
    <property type="entry name" value="WUSCHEL-related homeobox 4"/>
    <property type="match status" value="1"/>
</dbReference>
<name>A0A2P5Y5M9_GOSBA</name>
<keyword evidence="2" id="KW-0217">Developmental protein</keyword>
<organism evidence="13 14">
    <name type="scientific">Gossypium barbadense</name>
    <name type="common">Sea Island cotton</name>
    <name type="synonym">Hibiscus barbadensis</name>
    <dbReference type="NCBI Taxonomy" id="3634"/>
    <lineage>
        <taxon>Eukaryota</taxon>
        <taxon>Viridiplantae</taxon>
        <taxon>Streptophyta</taxon>
        <taxon>Embryophyta</taxon>
        <taxon>Tracheophyta</taxon>
        <taxon>Spermatophyta</taxon>
        <taxon>Magnoliopsida</taxon>
        <taxon>eudicotyledons</taxon>
        <taxon>Gunneridae</taxon>
        <taxon>Pentapetalae</taxon>
        <taxon>rosids</taxon>
        <taxon>malvids</taxon>
        <taxon>Malvales</taxon>
        <taxon>Malvaceae</taxon>
        <taxon>Malvoideae</taxon>
        <taxon>Gossypium</taxon>
    </lineage>
</organism>
<comment type="similarity">
    <text evidence="8">Belongs to the WUS homeobox family.</text>
</comment>
<dbReference type="SMART" id="SM00389">
    <property type="entry name" value="HOX"/>
    <property type="match status" value="1"/>
</dbReference>
<evidence type="ECO:0000259" key="12">
    <source>
        <dbReference type="PROSITE" id="PS50071"/>
    </source>
</evidence>
<evidence type="ECO:0000256" key="5">
    <source>
        <dbReference type="ARBA" id="ARBA00023155"/>
    </source>
</evidence>
<evidence type="ECO:0000256" key="4">
    <source>
        <dbReference type="ARBA" id="ARBA00023125"/>
    </source>
</evidence>
<accession>A0A2P5Y5M9</accession>
<dbReference type="InterPro" id="IPR009057">
    <property type="entry name" value="Homeodomain-like_sf"/>
</dbReference>
<sequence length="254" mass="28016">MEGGGGGGGGGNSRWNPTKEQISMLESLYKQGIRTPSADQIQQITSRLKAYGTIEGKNVFYWFQNHKARQRQKQKQENLAYINRYIHHHHRAQPVFHPPPCTNVCAGRYVCQKVVCAGPYFVPQADHHHHLGFYPQCPKVLLPSGSIKRRGRPIGKTGKALFYNGNAYDHTMVPSPDTENLYNGAFNNGGGATNHHETLPLFPLHPTGVSEETLMASSSPTGSTSCETTISAGGVDNHESNNEGSGEHRFIDFF</sequence>
<proteinExistence type="inferred from homology"/>
<dbReference type="PANTHER" id="PTHR45940:SF6">
    <property type="entry name" value="WUSCHEL-RELATED HOMEOBOX 2"/>
    <property type="match status" value="1"/>
</dbReference>
<reference evidence="13 14" key="1">
    <citation type="submission" date="2015-01" db="EMBL/GenBank/DDBJ databases">
        <title>Genome of allotetraploid Gossypium barbadense reveals genomic plasticity and fiber elongation in cotton evolution.</title>
        <authorList>
            <person name="Chen X."/>
            <person name="Liu X."/>
            <person name="Zhao B."/>
            <person name="Zheng H."/>
            <person name="Hu Y."/>
            <person name="Lu G."/>
            <person name="Yang C."/>
            <person name="Chen J."/>
            <person name="Shan C."/>
            <person name="Zhang L."/>
            <person name="Zhou Y."/>
            <person name="Wang L."/>
            <person name="Guo W."/>
            <person name="Bai Y."/>
            <person name="Ruan J."/>
            <person name="Shangguan X."/>
            <person name="Mao Y."/>
            <person name="Jiang J."/>
            <person name="Zhu Y."/>
            <person name="Lei J."/>
            <person name="Kang H."/>
            <person name="Chen S."/>
            <person name="He X."/>
            <person name="Wang R."/>
            <person name="Wang Y."/>
            <person name="Chen J."/>
            <person name="Wang L."/>
            <person name="Yu S."/>
            <person name="Wang B."/>
            <person name="Wei J."/>
            <person name="Song S."/>
            <person name="Lu X."/>
            <person name="Gao Z."/>
            <person name="Gu W."/>
            <person name="Deng X."/>
            <person name="Ma D."/>
            <person name="Wang S."/>
            <person name="Liang W."/>
            <person name="Fang L."/>
            <person name="Cai C."/>
            <person name="Zhu X."/>
            <person name="Zhou B."/>
            <person name="Zhang Y."/>
            <person name="Chen Z."/>
            <person name="Xu S."/>
            <person name="Zhu R."/>
            <person name="Wang S."/>
            <person name="Zhang T."/>
            <person name="Zhao G."/>
        </authorList>
    </citation>
    <scope>NUCLEOTIDE SEQUENCE [LARGE SCALE GENOMIC DNA]</scope>
    <source>
        <strain evidence="14">cv. Xinhai21</strain>
        <tissue evidence="13">Leaf</tissue>
    </source>
</reference>
<feature type="compositionally biased region" description="Polar residues" evidence="11">
    <location>
        <begin position="215"/>
        <end position="231"/>
    </location>
</feature>
<evidence type="ECO:0000256" key="11">
    <source>
        <dbReference type="SAM" id="MobiDB-lite"/>
    </source>
</evidence>
<feature type="DNA-binding region" description="Homeobox" evidence="9">
    <location>
        <begin position="10"/>
        <end position="74"/>
    </location>
</feature>
<dbReference type="GO" id="GO:0005634">
    <property type="term" value="C:nucleus"/>
    <property type="evidence" value="ECO:0007669"/>
    <property type="project" value="UniProtKB-SubCell"/>
</dbReference>
<dbReference type="InterPro" id="IPR044555">
    <property type="entry name" value="WUSCHEL-like"/>
</dbReference>
<dbReference type="PANTHER" id="PTHR45940">
    <property type="entry name" value="WUSCHEL-RELATED HOMEOBOX 1-RELATED"/>
    <property type="match status" value="1"/>
</dbReference>
<dbReference type="OrthoDB" id="1896656at2759"/>
<keyword evidence="6" id="KW-0804">Transcription</keyword>
<feature type="region of interest" description="Disordered" evidence="11">
    <location>
        <begin position="213"/>
        <end position="254"/>
    </location>
</feature>
<protein>
    <recommendedName>
        <fullName evidence="12">Homeobox domain-containing protein</fullName>
    </recommendedName>
</protein>
<comment type="subcellular location">
    <subcellularLocation>
        <location evidence="1 9 10">Nucleus</location>
    </subcellularLocation>
</comment>
<keyword evidence="5 9" id="KW-0371">Homeobox</keyword>
<dbReference type="GO" id="GO:0099402">
    <property type="term" value="P:plant organ development"/>
    <property type="evidence" value="ECO:0007669"/>
    <property type="project" value="InterPro"/>
</dbReference>
<dbReference type="EMBL" id="KZ663663">
    <property type="protein sequence ID" value="PPS10905.1"/>
    <property type="molecule type" value="Genomic_DNA"/>
</dbReference>
<gene>
    <name evidence="13" type="ORF">GOBAR_AA09709</name>
</gene>
<evidence type="ECO:0000256" key="3">
    <source>
        <dbReference type="ARBA" id="ARBA00023015"/>
    </source>
</evidence>
<dbReference type="SUPFAM" id="SSF46689">
    <property type="entry name" value="Homeodomain-like"/>
    <property type="match status" value="1"/>
</dbReference>
<evidence type="ECO:0000256" key="8">
    <source>
        <dbReference type="ARBA" id="ARBA00024040"/>
    </source>
</evidence>
<dbReference type="InterPro" id="IPR001356">
    <property type="entry name" value="HD"/>
</dbReference>
<keyword evidence="3" id="KW-0805">Transcription regulation</keyword>
<dbReference type="CDD" id="cd00086">
    <property type="entry name" value="homeodomain"/>
    <property type="match status" value="1"/>
</dbReference>
<dbReference type="Pfam" id="PF00046">
    <property type="entry name" value="Homeodomain"/>
    <property type="match status" value="1"/>
</dbReference>
<dbReference type="AlphaFoldDB" id="A0A2P5Y5M9"/>
<dbReference type="GO" id="GO:0003677">
    <property type="term" value="F:DNA binding"/>
    <property type="evidence" value="ECO:0007669"/>
    <property type="project" value="UniProtKB-UniRule"/>
</dbReference>
<evidence type="ECO:0000256" key="9">
    <source>
        <dbReference type="PROSITE-ProRule" id="PRU00108"/>
    </source>
</evidence>
<evidence type="ECO:0000313" key="14">
    <source>
        <dbReference type="Proteomes" id="UP000239757"/>
    </source>
</evidence>
<evidence type="ECO:0000256" key="6">
    <source>
        <dbReference type="ARBA" id="ARBA00023163"/>
    </source>
</evidence>
<keyword evidence="4 9" id="KW-0238">DNA-binding</keyword>
<evidence type="ECO:0000313" key="13">
    <source>
        <dbReference type="EMBL" id="PPS10905.1"/>
    </source>
</evidence>
<dbReference type="Proteomes" id="UP000239757">
    <property type="component" value="Unassembled WGS sequence"/>
</dbReference>
<evidence type="ECO:0000256" key="7">
    <source>
        <dbReference type="ARBA" id="ARBA00023242"/>
    </source>
</evidence>
<evidence type="ECO:0000256" key="10">
    <source>
        <dbReference type="RuleBase" id="RU000682"/>
    </source>
</evidence>